<feature type="transmembrane region" description="Helical" evidence="8">
    <location>
        <begin position="57"/>
        <end position="82"/>
    </location>
</feature>
<evidence type="ECO:0000313" key="12">
    <source>
        <dbReference type="Proteomes" id="UP000285712"/>
    </source>
</evidence>
<comment type="similarity">
    <text evidence="7">Belongs to the amino acid-polyamine-organocation (APC) superfamily. Polyamine:cation symporter (PHS) (TC 2.A.3.12) family.</text>
</comment>
<dbReference type="Proteomes" id="UP000285712">
    <property type="component" value="Unassembled WGS sequence"/>
</dbReference>
<feature type="transmembrane region" description="Helical" evidence="8">
    <location>
        <begin position="94"/>
        <end position="115"/>
    </location>
</feature>
<evidence type="ECO:0000313" key="9">
    <source>
        <dbReference type="EMBL" id="RHY90856.1"/>
    </source>
</evidence>
<feature type="transmembrane region" description="Helical" evidence="8">
    <location>
        <begin position="121"/>
        <end position="142"/>
    </location>
</feature>
<feature type="transmembrane region" description="Helical" evidence="8">
    <location>
        <begin position="613"/>
        <end position="633"/>
    </location>
</feature>
<feature type="transmembrane region" description="Helical" evidence="8">
    <location>
        <begin position="765"/>
        <end position="784"/>
    </location>
</feature>
<dbReference type="AlphaFoldDB" id="A0A3R6XNL6"/>
<feature type="transmembrane region" description="Helical" evidence="8">
    <location>
        <begin position="443"/>
        <end position="465"/>
    </location>
</feature>
<dbReference type="Pfam" id="PF13520">
    <property type="entry name" value="AA_permease_2"/>
    <property type="match status" value="2"/>
</dbReference>
<keyword evidence="6 8" id="KW-0472">Membrane</keyword>
<dbReference type="InterPro" id="IPR002293">
    <property type="entry name" value="AA/rel_permease1"/>
</dbReference>
<dbReference type="GO" id="GO:0015203">
    <property type="term" value="F:polyamine transmembrane transporter activity"/>
    <property type="evidence" value="ECO:0007669"/>
    <property type="project" value="UniProtKB-ARBA"/>
</dbReference>
<evidence type="ECO:0000256" key="3">
    <source>
        <dbReference type="ARBA" id="ARBA00022475"/>
    </source>
</evidence>
<keyword evidence="2" id="KW-0813">Transport</keyword>
<feature type="transmembrane region" description="Helical" evidence="8">
    <location>
        <begin position="645"/>
        <end position="667"/>
    </location>
</feature>
<reference evidence="11 12" key="1">
    <citation type="submission" date="2018-08" db="EMBL/GenBank/DDBJ databases">
        <title>Aphanomyces genome sequencing and annotation.</title>
        <authorList>
            <person name="Minardi D."/>
            <person name="Oidtmann B."/>
            <person name="Van Der Giezen M."/>
            <person name="Studholme D.J."/>
        </authorList>
    </citation>
    <scope>NUCLEOTIDE SEQUENCE [LARGE SCALE GENOMIC DNA]</scope>
    <source>
        <strain evidence="10 11">Da</strain>
        <strain evidence="9 12">Sv</strain>
    </source>
</reference>
<evidence type="ECO:0000256" key="5">
    <source>
        <dbReference type="ARBA" id="ARBA00022989"/>
    </source>
</evidence>
<evidence type="ECO:0000313" key="11">
    <source>
        <dbReference type="Proteomes" id="UP000285430"/>
    </source>
</evidence>
<gene>
    <name evidence="9" type="ORF">DYB35_009497</name>
    <name evidence="10" type="ORF">DYB37_002196</name>
</gene>
<feature type="transmembrane region" description="Helical" evidence="8">
    <location>
        <begin position="831"/>
        <end position="850"/>
    </location>
</feature>
<dbReference type="Proteomes" id="UP000285430">
    <property type="component" value="Unassembled WGS sequence"/>
</dbReference>
<feature type="transmembrane region" description="Helical" evidence="8">
    <location>
        <begin position="209"/>
        <end position="231"/>
    </location>
</feature>
<feature type="transmembrane region" description="Helical" evidence="8">
    <location>
        <begin position="477"/>
        <end position="499"/>
    </location>
</feature>
<accession>A0A3R6XNL6</accession>
<proteinExistence type="inferred from homology"/>
<evidence type="ECO:0000256" key="8">
    <source>
        <dbReference type="SAM" id="Phobius"/>
    </source>
</evidence>
<feature type="transmembrane region" description="Helical" evidence="8">
    <location>
        <begin position="329"/>
        <end position="348"/>
    </location>
</feature>
<feature type="transmembrane region" description="Helical" evidence="8">
    <location>
        <begin position="251"/>
        <end position="270"/>
    </location>
</feature>
<feature type="transmembrane region" description="Helical" evidence="8">
    <location>
        <begin position="369"/>
        <end position="386"/>
    </location>
</feature>
<feature type="transmembrane region" description="Helical" evidence="8">
    <location>
        <begin position="741"/>
        <end position="759"/>
    </location>
</feature>
<evidence type="ECO:0000256" key="6">
    <source>
        <dbReference type="ARBA" id="ARBA00023136"/>
    </source>
</evidence>
<feature type="transmembrane region" description="Helical" evidence="8">
    <location>
        <begin position="687"/>
        <end position="708"/>
    </location>
</feature>
<keyword evidence="3" id="KW-1003">Cell membrane</keyword>
<evidence type="ECO:0000256" key="2">
    <source>
        <dbReference type="ARBA" id="ARBA00022448"/>
    </source>
</evidence>
<evidence type="ECO:0000256" key="7">
    <source>
        <dbReference type="ARBA" id="ARBA00024041"/>
    </source>
</evidence>
<organism evidence="10 11">
    <name type="scientific">Aphanomyces astaci</name>
    <name type="common">Crayfish plague agent</name>
    <dbReference type="NCBI Taxonomy" id="112090"/>
    <lineage>
        <taxon>Eukaryota</taxon>
        <taxon>Sar</taxon>
        <taxon>Stramenopiles</taxon>
        <taxon>Oomycota</taxon>
        <taxon>Saprolegniomycetes</taxon>
        <taxon>Saprolegniales</taxon>
        <taxon>Verrucalvaceae</taxon>
        <taxon>Aphanomyces</taxon>
    </lineage>
</organism>
<dbReference type="GO" id="GO:0005886">
    <property type="term" value="C:plasma membrane"/>
    <property type="evidence" value="ECO:0007669"/>
    <property type="project" value="UniProtKB-SubCell"/>
</dbReference>
<dbReference type="EMBL" id="QUTH01006746">
    <property type="protein sequence ID" value="RHZ06317.1"/>
    <property type="molecule type" value="Genomic_DNA"/>
</dbReference>
<keyword evidence="5 8" id="KW-1133">Transmembrane helix</keyword>
<comment type="subcellular location">
    <subcellularLocation>
        <location evidence="1">Cell membrane</location>
        <topology evidence="1">Multi-pass membrane protein</topology>
    </subcellularLocation>
</comment>
<sequence length="871" mass="93830">MALVTAELSTAFPENGTQLSCSRWFALFKFLCGLCKGGFTVWVHHAFGPFWAFQEGLWFWLSGVIDAALYPSLAVTCVSKFIPELDALSATETWMAKAAMASLFALPNLLGIQLVGRGMMLLSMVMTLPFVVFSMAGFSNAASDWTVLTQVRHADTPWNATAFVESSGQEIAIQWKLLLTTVFWNCNGFANVSTFAGEVADPGKAYPRALLLTLLALELSYLVPLSAGAVFNRPPWWSWTEISFSDLAHSLGGNGLLSLMTIATLASNWGQFTSEMFCVSFQLTGMAESGLAPSIFAARAAASDVPYVSVAVSHSLVLLLIQFDLDDVMTTANVISAMYQVLLLAAAVKLRVSMPHVHRPYRVPGSIHVLIALTVLPLCVASYLIYSPLEDILNSPGYSDASDVALGQTRRVLTTAQVVALCFFSVCGGAMGSEGVFGAGGPALGLIALAIFPFAWCIPISLILAELCTMYPENGGYTLWVFHAFGPFWGFQEGFWAWLSGAIDNALYPSLAVTCLSKYIPELADNTVGTWFLKGAFALVFALPNMFGVQLVGRGMVVLTAVVTLPFLIFSIWGFATADDWGALGQFRYADTELTNSTADYISTGGLAVQWDVLMGTIFWSFNGFASVSTFAGEVANPSKTYPTALAITIVFVELTYLIPLVAGAVFNEPLWHTWTEISFSDLGFAVGGNALLALITVATMASTWGMYSSEMFWVSFQLTGMAEAGLAPTVFSRRSKKSDVPYVSVALSGAIIVVLMGLDFSEVLLMANVLSSMSQILLIASAIKLRVTQPDVLRPYRVPGGMTLLVAISILPVAVCGYLVYSTFASESTITPVVLVPTVVVVGFVYAWLMKLTPKQFIAPKPAGPLFELE</sequence>
<feature type="transmembrane region" description="Helical" evidence="8">
    <location>
        <begin position="305"/>
        <end position="323"/>
    </location>
</feature>
<evidence type="ECO:0000256" key="4">
    <source>
        <dbReference type="ARBA" id="ARBA00022692"/>
    </source>
</evidence>
<dbReference type="InterPro" id="IPR044566">
    <property type="entry name" value="RMV1-like"/>
</dbReference>
<evidence type="ECO:0000313" key="10">
    <source>
        <dbReference type="EMBL" id="RHZ06317.1"/>
    </source>
</evidence>
<dbReference type="VEuPathDB" id="FungiDB:H257_01681"/>
<comment type="caution">
    <text evidence="10">The sequence shown here is derived from an EMBL/GenBank/DDBJ whole genome shotgun (WGS) entry which is preliminary data.</text>
</comment>
<dbReference type="EMBL" id="QUTG01003630">
    <property type="protein sequence ID" value="RHY90856.1"/>
    <property type="molecule type" value="Genomic_DNA"/>
</dbReference>
<name>A0A3R6XNL6_APHAT</name>
<feature type="transmembrane region" description="Helical" evidence="8">
    <location>
        <begin position="805"/>
        <end position="825"/>
    </location>
</feature>
<dbReference type="PANTHER" id="PTHR45826">
    <property type="entry name" value="POLYAMINE TRANSPORTER PUT1"/>
    <property type="match status" value="1"/>
</dbReference>
<feature type="transmembrane region" description="Helical" evidence="8">
    <location>
        <begin position="556"/>
        <end position="576"/>
    </location>
</feature>
<protein>
    <submittedName>
        <fullName evidence="10">Uncharacterized protein</fullName>
    </submittedName>
</protein>
<keyword evidence="4 8" id="KW-0812">Transmembrane</keyword>
<evidence type="ECO:0000256" key="1">
    <source>
        <dbReference type="ARBA" id="ARBA00004651"/>
    </source>
</evidence>
<dbReference type="PANTHER" id="PTHR45826:SF2">
    <property type="entry name" value="AMINO ACID TRANSPORTER"/>
    <property type="match status" value="1"/>
</dbReference>
<dbReference type="Gene3D" id="1.20.1740.10">
    <property type="entry name" value="Amino acid/polyamine transporter I"/>
    <property type="match status" value="2"/>
</dbReference>
<feature type="transmembrane region" description="Helical" evidence="8">
    <location>
        <begin position="531"/>
        <end position="549"/>
    </location>
</feature>